<dbReference type="InterPro" id="IPR057661">
    <property type="entry name" value="RsdA/BaiN/AoA(So)_Rossmann"/>
</dbReference>
<gene>
    <name evidence="2" type="ORF">TSPGSL018_25387</name>
</gene>
<dbReference type="InterPro" id="IPR004792">
    <property type="entry name" value="BaiN-like"/>
</dbReference>
<dbReference type="Gene3D" id="3.50.50.60">
    <property type="entry name" value="FAD/NAD(P)-binding domain"/>
    <property type="match status" value="1"/>
</dbReference>
<protein>
    <submittedName>
        <fullName evidence="2">Nad-utilizing dehydrogenase</fullName>
    </submittedName>
</protein>
<reference evidence="2" key="1">
    <citation type="submission" date="2014-05" db="EMBL/GenBank/DDBJ databases">
        <title>The transcriptome of the halophilic microalga Tetraselmis sp. GSL018 isolated from the Great Salt Lake, Utah.</title>
        <authorList>
            <person name="Jinkerson R.E."/>
            <person name="D'Adamo S."/>
            <person name="Posewitz M.C."/>
        </authorList>
    </citation>
    <scope>NUCLEOTIDE SEQUENCE</scope>
    <source>
        <strain evidence="2">GSL018</strain>
    </source>
</reference>
<feature type="domain" description="RsdA/BaiN/AoA(So)-like Rossmann fold-like" evidence="1">
    <location>
        <begin position="15"/>
        <end position="227"/>
    </location>
</feature>
<feature type="non-terminal residue" evidence="2">
    <location>
        <position position="324"/>
    </location>
</feature>
<dbReference type="InterPro" id="IPR022460">
    <property type="entry name" value="Flavoprotein_PP4765"/>
</dbReference>
<sequence>MPTRLLLLVEDLQVGLFAAQKLARLGAVVDVYEKMRTPGLKFLIAGRGGLNLTHSEPFEDFKSRYGGSYAVDSMLNDFGPDDMRAWAGGLGVETFIGTSRRVFPSPPLMDRAAPVLRSWLSLFKDLRVRIHVRRRWVGFSGGGPPPAVLIEDEAGARTEVRADAVLLALGGASWPKLGSDGAWVELLAGAGVPVAELRPNNVGFRVPWPERFLDRFGGVPVKNVRLSFGEAAAAGDLMITAWGVEGGAVCALSSRIVVAAPAVIRVDLRPGVDAGALEHRLRQPSLRKASLSNRLRKAARLPPAAAALLRLCVPGDTLRDPPSL</sequence>
<dbReference type="PANTHER" id="PTHR42887">
    <property type="entry name" value="OS12G0638800 PROTEIN"/>
    <property type="match status" value="1"/>
</dbReference>
<dbReference type="NCBIfam" id="TIGR03862">
    <property type="entry name" value="flavo_PP4765"/>
    <property type="match status" value="1"/>
</dbReference>
<dbReference type="EMBL" id="GBEZ01011110">
    <property type="protein sequence ID" value="JAC74647.1"/>
    <property type="molecule type" value="Transcribed_RNA"/>
</dbReference>
<evidence type="ECO:0000259" key="1">
    <source>
        <dbReference type="Pfam" id="PF03486"/>
    </source>
</evidence>
<proteinExistence type="predicted"/>
<organism evidence="2">
    <name type="scientific">Tetraselmis sp. GSL018</name>
    <dbReference type="NCBI Taxonomy" id="582737"/>
    <lineage>
        <taxon>Eukaryota</taxon>
        <taxon>Viridiplantae</taxon>
        <taxon>Chlorophyta</taxon>
        <taxon>core chlorophytes</taxon>
        <taxon>Chlorodendrophyceae</taxon>
        <taxon>Chlorodendrales</taxon>
        <taxon>Chlorodendraceae</taxon>
        <taxon>Tetraselmis</taxon>
    </lineage>
</organism>
<name>A0A061RP54_9CHLO</name>
<dbReference type="InterPro" id="IPR036188">
    <property type="entry name" value="FAD/NAD-bd_sf"/>
</dbReference>
<dbReference type="PANTHER" id="PTHR42887:SF1">
    <property type="entry name" value="BLR3961 PROTEIN"/>
    <property type="match status" value="1"/>
</dbReference>
<accession>A0A061RP54</accession>
<dbReference type="AlphaFoldDB" id="A0A061RP54"/>
<dbReference type="SUPFAM" id="SSF160996">
    <property type="entry name" value="HI0933 insert domain-like"/>
    <property type="match status" value="1"/>
</dbReference>
<evidence type="ECO:0000313" key="2">
    <source>
        <dbReference type="EMBL" id="JAC74647.1"/>
    </source>
</evidence>
<dbReference type="SUPFAM" id="SSF51905">
    <property type="entry name" value="FAD/NAD(P)-binding domain"/>
    <property type="match status" value="1"/>
</dbReference>
<dbReference type="Pfam" id="PF03486">
    <property type="entry name" value="HI0933_like"/>
    <property type="match status" value="1"/>
</dbReference>